<dbReference type="EMBL" id="HBJA01050920">
    <property type="protein sequence ID" value="CAE0806905.1"/>
    <property type="molecule type" value="Transcribed_RNA"/>
</dbReference>
<sequence>MVWSAGLADQTIKQMPPNAFEKLRPTADDEQMAVLQLELRHFNYMIEAATQPDALFLPNSSCICVDSSRGHAALCPCAKRLLYLKSESKRKLKSSLRALHGTHAEKPGTLQPRPESGLLRKPLATTKARPGVWSGGIFGPVQGTSPPPDATQGPTAGDHSSGLSHRVARLDLTLHCSAKAAAVAHDVNEGPCVAGPLLSLVTEPDANESEAHIPAPSAAGSTAPRHFLQQWIDLLPQDRPLLDPTPVDDTLQILETLPHFATSPMEKLPRWLRQWEDEWEVLRQPPTTVEVVDCMPSPHSTFSSGTCNTSFASLPSVADDDAVSDSSWGSTPCRSPSISSLSPAPPEEPLATTAPTFGATLGSTLGPSSTLITSCKSVDRNHTRKTFKGGGLLVHMRHRLSPGLRLDKLSMVPANYEDDGPPPAPNPVTITVPSPTHPSSHTAVRTRNMKGKAVKYQVKLTEEVEPEPSQPSSPEPIPKMKARSRSRSSIRIEHLDWLLAKGLDAEQKDGAQSLEPPGADVTAPPCGTDLAVPLYGTDLDVPAPAYGASNHRLSSPDSPPVRQSSLQPFLAHDVPPAQPLSSYVMPLVPVQPAVYSRLYKSPPSPAMRVLNKERHSPPRKKKDFLSRLPPVVPSEPLSRVNSMSMSMSSPQHSQSPSLSLSAGDTAISPSQIFDFSQPPAVPAPVAAEHLQFYPG</sequence>
<evidence type="ECO:0000313" key="2">
    <source>
        <dbReference type="EMBL" id="CAE0806905.1"/>
    </source>
</evidence>
<feature type="compositionally biased region" description="Low complexity" evidence="1">
    <location>
        <begin position="324"/>
        <end position="342"/>
    </location>
</feature>
<feature type="compositionally biased region" description="Pro residues" evidence="1">
    <location>
        <begin position="468"/>
        <end position="477"/>
    </location>
</feature>
<name>A0A7S4FPU4_9EUGL</name>
<dbReference type="AlphaFoldDB" id="A0A7S4FPU4"/>
<organism evidence="2">
    <name type="scientific">Eutreptiella gymnastica</name>
    <dbReference type="NCBI Taxonomy" id="73025"/>
    <lineage>
        <taxon>Eukaryota</taxon>
        <taxon>Discoba</taxon>
        <taxon>Euglenozoa</taxon>
        <taxon>Euglenida</taxon>
        <taxon>Spirocuta</taxon>
        <taxon>Euglenophyceae</taxon>
        <taxon>Eutreptiales</taxon>
        <taxon>Eutreptiaceae</taxon>
        <taxon>Eutreptiella</taxon>
    </lineage>
</organism>
<feature type="compositionally biased region" description="Polar residues" evidence="1">
    <location>
        <begin position="551"/>
        <end position="565"/>
    </location>
</feature>
<reference evidence="2" key="1">
    <citation type="submission" date="2021-01" db="EMBL/GenBank/DDBJ databases">
        <authorList>
            <person name="Corre E."/>
            <person name="Pelletier E."/>
            <person name="Niang G."/>
            <person name="Scheremetjew M."/>
            <person name="Finn R."/>
            <person name="Kale V."/>
            <person name="Holt S."/>
            <person name="Cochrane G."/>
            <person name="Meng A."/>
            <person name="Brown T."/>
            <person name="Cohen L."/>
        </authorList>
    </citation>
    <scope>NUCLEOTIDE SEQUENCE</scope>
    <source>
        <strain evidence="2">CCMP1594</strain>
    </source>
</reference>
<gene>
    <name evidence="2" type="ORF">EGYM00163_LOCUS18033</name>
</gene>
<feature type="region of interest" description="Disordered" evidence="1">
    <location>
        <begin position="321"/>
        <end position="363"/>
    </location>
</feature>
<feature type="region of interest" description="Disordered" evidence="1">
    <location>
        <begin position="431"/>
        <end position="486"/>
    </location>
</feature>
<feature type="compositionally biased region" description="Low complexity" evidence="1">
    <location>
        <begin position="642"/>
        <end position="661"/>
    </location>
</feature>
<protein>
    <submittedName>
        <fullName evidence="2">Uncharacterized protein</fullName>
    </submittedName>
</protein>
<accession>A0A7S4FPU4</accession>
<feature type="region of interest" description="Disordered" evidence="1">
    <location>
        <begin position="98"/>
        <end position="119"/>
    </location>
</feature>
<feature type="region of interest" description="Disordered" evidence="1">
    <location>
        <begin position="604"/>
        <end position="664"/>
    </location>
</feature>
<feature type="compositionally biased region" description="Polar residues" evidence="1">
    <location>
        <begin position="431"/>
        <end position="445"/>
    </location>
</feature>
<feature type="region of interest" description="Disordered" evidence="1">
    <location>
        <begin position="546"/>
        <end position="565"/>
    </location>
</feature>
<feature type="region of interest" description="Disordered" evidence="1">
    <location>
        <begin position="136"/>
        <end position="163"/>
    </location>
</feature>
<proteinExistence type="predicted"/>
<evidence type="ECO:0000256" key="1">
    <source>
        <dbReference type="SAM" id="MobiDB-lite"/>
    </source>
</evidence>